<reference evidence="3" key="2">
    <citation type="submission" date="2020-09" db="EMBL/GenBank/DDBJ databases">
        <authorList>
            <person name="Sun Q."/>
            <person name="Ohkuma M."/>
        </authorList>
    </citation>
    <scope>NUCLEOTIDE SEQUENCE</scope>
    <source>
        <strain evidence="3">JCM 4834</strain>
    </source>
</reference>
<keyword evidence="2" id="KW-0472">Membrane</keyword>
<evidence type="ECO:0000256" key="1">
    <source>
        <dbReference type="SAM" id="MobiDB-lite"/>
    </source>
</evidence>
<gene>
    <name evidence="3" type="ORF">GCM10010371_01790</name>
</gene>
<dbReference type="InterPro" id="IPR047789">
    <property type="entry name" value="CU044_5270-like"/>
</dbReference>
<dbReference type="EMBL" id="BMVX01000001">
    <property type="protein sequence ID" value="GGZ46306.1"/>
    <property type="molecule type" value="Genomic_DNA"/>
</dbReference>
<dbReference type="Proteomes" id="UP000634660">
    <property type="component" value="Unassembled WGS sequence"/>
</dbReference>
<evidence type="ECO:0000313" key="3">
    <source>
        <dbReference type="EMBL" id="GGZ46306.1"/>
    </source>
</evidence>
<name>A0A918QFP3_9ACTN</name>
<feature type="region of interest" description="Disordered" evidence="1">
    <location>
        <begin position="190"/>
        <end position="223"/>
    </location>
</feature>
<evidence type="ECO:0000313" key="4">
    <source>
        <dbReference type="Proteomes" id="UP000634660"/>
    </source>
</evidence>
<dbReference type="NCBIfam" id="NF038083">
    <property type="entry name" value="CU044_5270_fam"/>
    <property type="match status" value="1"/>
</dbReference>
<accession>A0A918QFP3</accession>
<feature type="transmembrane region" description="Helical" evidence="2">
    <location>
        <begin position="77"/>
        <end position="98"/>
    </location>
</feature>
<comment type="caution">
    <text evidence="3">The sequence shown here is derived from an EMBL/GenBank/DDBJ whole genome shotgun (WGS) entry which is preliminary data.</text>
</comment>
<sequence>MTRKFWKRTEPVDHTAWDRTEPDHAEPDHAELARLLPGPSVPPMPLDRQLLFEEHLLNEIRTPAPAHEPTARPVRRALLIAVPVTAVALAAVFTVGVLTSGGTDGRTGADAVAAPVVAVEEGSAIQLVATVQRIADAASAQQVPEPKPGQYIYINSKVSFLSSSHNFDTNESRTWVQPLHQREIWKSPDASRGWLDEPGYQPKGGIGLGSDNPHSKPRNGKDIEGEAAPLSYVWLKAQPADPQALLKTIYASANGPRDRDQQAFERVKEIINEQLVPAPTAAALYRAAAKIPGVVVVQNSQDAVGRTGLALARLDDRTGERTELVFDRTTFAYLGSRAVQVREYDGVKSGTVVERTAVLERGVVDAQKMRPGSGGTA</sequence>
<protein>
    <recommendedName>
        <fullName evidence="5">CU044_5270 family protein</fullName>
    </recommendedName>
</protein>
<keyword evidence="2" id="KW-0812">Transmembrane</keyword>
<organism evidence="3 4">
    <name type="scientific">Streptomyces subrutilus</name>
    <dbReference type="NCBI Taxonomy" id="36818"/>
    <lineage>
        <taxon>Bacteria</taxon>
        <taxon>Bacillati</taxon>
        <taxon>Actinomycetota</taxon>
        <taxon>Actinomycetes</taxon>
        <taxon>Kitasatosporales</taxon>
        <taxon>Streptomycetaceae</taxon>
        <taxon>Streptomyces</taxon>
    </lineage>
</organism>
<keyword evidence="2" id="KW-1133">Transmembrane helix</keyword>
<evidence type="ECO:0008006" key="5">
    <source>
        <dbReference type="Google" id="ProtNLM"/>
    </source>
</evidence>
<dbReference type="AlphaFoldDB" id="A0A918QFP3"/>
<reference evidence="3" key="1">
    <citation type="journal article" date="2014" name="Int. J. Syst. Evol. Microbiol.">
        <title>Complete genome sequence of Corynebacterium casei LMG S-19264T (=DSM 44701T), isolated from a smear-ripened cheese.</title>
        <authorList>
            <consortium name="US DOE Joint Genome Institute (JGI-PGF)"/>
            <person name="Walter F."/>
            <person name="Albersmeier A."/>
            <person name="Kalinowski J."/>
            <person name="Ruckert C."/>
        </authorList>
    </citation>
    <scope>NUCLEOTIDE SEQUENCE</scope>
    <source>
        <strain evidence="3">JCM 4834</strain>
    </source>
</reference>
<evidence type="ECO:0000256" key="2">
    <source>
        <dbReference type="SAM" id="Phobius"/>
    </source>
</evidence>
<dbReference type="RefSeq" id="WP_189828799.1">
    <property type="nucleotide sequence ID" value="NZ_BMVX01000001.1"/>
</dbReference>
<proteinExistence type="predicted"/>